<name>A0A7J7JY61_BUGNE</name>
<keyword evidence="2 5" id="KW-0812">Transmembrane</keyword>
<dbReference type="AlphaFoldDB" id="A0A7J7JY61"/>
<evidence type="ECO:0000256" key="2">
    <source>
        <dbReference type="ARBA" id="ARBA00022692"/>
    </source>
</evidence>
<keyword evidence="3 5" id="KW-1133">Transmembrane helix</keyword>
<sequence length="335" mass="38052">MTYRTVTLGFGAFFTVAAFVCLLVALCTNQWVIIQVDRSADSTLQIGSTSAATLAAFTRYRGIFKECYDDKEATKPYVRVNDFKDDLNECIFNDFMVNRRVSVNYTSNYKTRTNLLIAMVVFICLALLLCVIGFIVFCYSVMLNETVMTRKWSLTTKWAGILLFTAAFSTALGMAFYHGAEYMETEVIDTDGSDAPYPLFFTKTQPSALQNATTRSYSWSYALGWLSVFFELLAALLLFLCAVCCVPSVGAGEKDFFDINTLNSTKSHGQRNMAYEYVERKTPMVFEAQPHMISDGSYHDHFRGRHYDPYSRAPVQQEGRVQAQYNYEQGGWSWQ</sequence>
<dbReference type="GO" id="GO:0016020">
    <property type="term" value="C:membrane"/>
    <property type="evidence" value="ECO:0007669"/>
    <property type="project" value="UniProtKB-SubCell"/>
</dbReference>
<dbReference type="EMBL" id="VXIV02001660">
    <property type="protein sequence ID" value="KAF6030883.1"/>
    <property type="molecule type" value="Genomic_DNA"/>
</dbReference>
<dbReference type="PANTHER" id="PTHR21215:SF0">
    <property type="entry name" value="LD36024P"/>
    <property type="match status" value="1"/>
</dbReference>
<proteinExistence type="predicted"/>
<keyword evidence="7" id="KW-1185">Reference proteome</keyword>
<accession>A0A7J7JY61</accession>
<organism evidence="6 7">
    <name type="scientific">Bugula neritina</name>
    <name type="common">Brown bryozoan</name>
    <name type="synonym">Sertularia neritina</name>
    <dbReference type="NCBI Taxonomy" id="10212"/>
    <lineage>
        <taxon>Eukaryota</taxon>
        <taxon>Metazoa</taxon>
        <taxon>Spiralia</taxon>
        <taxon>Lophotrochozoa</taxon>
        <taxon>Bryozoa</taxon>
        <taxon>Gymnolaemata</taxon>
        <taxon>Cheilostomatida</taxon>
        <taxon>Flustrina</taxon>
        <taxon>Buguloidea</taxon>
        <taxon>Bugulidae</taxon>
        <taxon>Bugula</taxon>
    </lineage>
</organism>
<evidence type="ECO:0000313" key="6">
    <source>
        <dbReference type="EMBL" id="KAF6030883.1"/>
    </source>
</evidence>
<gene>
    <name evidence="6" type="ORF">EB796_010812</name>
</gene>
<dbReference type="Pfam" id="PF13903">
    <property type="entry name" value="Claudin_2"/>
    <property type="match status" value="1"/>
</dbReference>
<dbReference type="InterPro" id="IPR004031">
    <property type="entry name" value="PMP22/EMP/MP20/Claudin"/>
</dbReference>
<evidence type="ECO:0000313" key="7">
    <source>
        <dbReference type="Proteomes" id="UP000593567"/>
    </source>
</evidence>
<evidence type="ECO:0000256" key="5">
    <source>
        <dbReference type="SAM" id="Phobius"/>
    </source>
</evidence>
<comment type="caution">
    <text evidence="6">The sequence shown here is derived from an EMBL/GenBank/DDBJ whole genome shotgun (WGS) entry which is preliminary data.</text>
</comment>
<dbReference type="PANTHER" id="PTHR21215">
    <property type="entry name" value="LD36024P"/>
    <property type="match status" value="1"/>
</dbReference>
<evidence type="ECO:0000256" key="4">
    <source>
        <dbReference type="ARBA" id="ARBA00023136"/>
    </source>
</evidence>
<evidence type="ECO:0000256" key="1">
    <source>
        <dbReference type="ARBA" id="ARBA00004141"/>
    </source>
</evidence>
<evidence type="ECO:0000256" key="3">
    <source>
        <dbReference type="ARBA" id="ARBA00022989"/>
    </source>
</evidence>
<dbReference type="Proteomes" id="UP000593567">
    <property type="component" value="Unassembled WGS sequence"/>
</dbReference>
<dbReference type="Gene3D" id="1.20.140.150">
    <property type="match status" value="1"/>
</dbReference>
<keyword evidence="4 5" id="KW-0472">Membrane</keyword>
<protein>
    <submittedName>
        <fullName evidence="6">Uncharacterized protein</fullName>
    </submittedName>
</protein>
<feature type="transmembrane region" description="Helical" evidence="5">
    <location>
        <begin position="115"/>
        <end position="137"/>
    </location>
</feature>
<feature type="transmembrane region" description="Helical" evidence="5">
    <location>
        <begin position="222"/>
        <end position="246"/>
    </location>
</feature>
<reference evidence="6" key="1">
    <citation type="submission" date="2020-06" db="EMBL/GenBank/DDBJ databases">
        <title>Draft genome of Bugula neritina, a colonial animal packing powerful symbionts and potential medicines.</title>
        <authorList>
            <person name="Rayko M."/>
        </authorList>
    </citation>
    <scope>NUCLEOTIDE SEQUENCE [LARGE SCALE GENOMIC DNA]</scope>
    <source>
        <strain evidence="6">Kwan_BN1</strain>
    </source>
</reference>
<feature type="transmembrane region" description="Helical" evidence="5">
    <location>
        <begin position="158"/>
        <end position="177"/>
    </location>
</feature>
<feature type="transmembrane region" description="Helical" evidence="5">
    <location>
        <begin position="12"/>
        <end position="34"/>
    </location>
</feature>
<dbReference type="OrthoDB" id="6126739at2759"/>
<comment type="subcellular location">
    <subcellularLocation>
        <location evidence="1">Membrane</location>
        <topology evidence="1">Multi-pass membrane protein</topology>
    </subcellularLocation>
</comment>